<dbReference type="Pfam" id="PF01728">
    <property type="entry name" value="FtsJ"/>
    <property type="match status" value="1"/>
</dbReference>
<accession>A0A0C3L8S5</accession>
<dbReference type="HOGENOM" id="CLU_043071_1_0_1"/>
<sequence>MSNTLEPLQPRAVSLDGEDPEESLSGLVGASGCQVLEELRELTRKGWEDRSLDAHFASRIRKSATASTPESEVTWLKTYGKSIREMDNIKNFVPSGFLNFLDLGCAPGGYSKYVMEKNQLAFGTGICLPVYDGGHYFILPRYLRSRYTTHYSDMTKYDLLADGTNESDPPLPFRPASFHLVIADGHPLHTREFSVAVPHVLLLSQLIIALIAVKEGGTIFIKLNKPATFMTASLLYLLDSICDSLETVKPRTVHGNRGGFYAIARGIRRGPTLNQYLDELRSMRQEFIDNPPDWDNFLRIYEQIVSLAQLKEEFIPRLIELGTPVWEVQKECLATFLQRKGVKIADDGAERASDISSEGSSRDGEKERSVERT</sequence>
<protein>
    <recommendedName>
        <fullName evidence="2">Ribosomal RNA methyltransferase FtsJ domain-containing protein</fullName>
    </recommendedName>
</protein>
<dbReference type="EMBL" id="KN822974">
    <property type="protein sequence ID" value="KIO30243.1"/>
    <property type="molecule type" value="Genomic_DNA"/>
</dbReference>
<keyword evidence="4" id="KW-1185">Reference proteome</keyword>
<feature type="region of interest" description="Disordered" evidence="1">
    <location>
        <begin position="1"/>
        <end position="26"/>
    </location>
</feature>
<dbReference type="GO" id="GO:0032259">
    <property type="term" value="P:methylation"/>
    <property type="evidence" value="ECO:0007669"/>
    <property type="project" value="InterPro"/>
</dbReference>
<dbReference type="InterPro" id="IPR002877">
    <property type="entry name" value="RNA_MeTrfase_FtsJ_dom"/>
</dbReference>
<feature type="region of interest" description="Disordered" evidence="1">
    <location>
        <begin position="347"/>
        <end position="373"/>
    </location>
</feature>
<feature type="compositionally biased region" description="Basic and acidic residues" evidence="1">
    <location>
        <begin position="360"/>
        <end position="373"/>
    </location>
</feature>
<evidence type="ECO:0000313" key="3">
    <source>
        <dbReference type="EMBL" id="KIO30243.1"/>
    </source>
</evidence>
<name>A0A0C3L8S5_9AGAM</name>
<evidence type="ECO:0000313" key="4">
    <source>
        <dbReference type="Proteomes" id="UP000054248"/>
    </source>
</evidence>
<dbReference type="AlphaFoldDB" id="A0A0C3L8S5"/>
<reference evidence="3 4" key="1">
    <citation type="submission" date="2014-04" db="EMBL/GenBank/DDBJ databases">
        <authorList>
            <consortium name="DOE Joint Genome Institute"/>
            <person name="Kuo A."/>
            <person name="Girlanda M."/>
            <person name="Perotto S."/>
            <person name="Kohler A."/>
            <person name="Nagy L.G."/>
            <person name="Floudas D."/>
            <person name="Copeland A."/>
            <person name="Barry K.W."/>
            <person name="Cichocki N."/>
            <person name="Veneault-Fourrey C."/>
            <person name="LaButti K."/>
            <person name="Lindquist E.A."/>
            <person name="Lipzen A."/>
            <person name="Lundell T."/>
            <person name="Morin E."/>
            <person name="Murat C."/>
            <person name="Sun H."/>
            <person name="Tunlid A."/>
            <person name="Henrissat B."/>
            <person name="Grigoriev I.V."/>
            <person name="Hibbett D.S."/>
            <person name="Martin F."/>
            <person name="Nordberg H.P."/>
            <person name="Cantor M.N."/>
            <person name="Hua S.X."/>
        </authorList>
    </citation>
    <scope>NUCLEOTIDE SEQUENCE [LARGE SCALE GENOMIC DNA]</scope>
    <source>
        <strain evidence="3 4">MUT 4182</strain>
    </source>
</reference>
<organism evidence="3 4">
    <name type="scientific">Tulasnella calospora MUT 4182</name>
    <dbReference type="NCBI Taxonomy" id="1051891"/>
    <lineage>
        <taxon>Eukaryota</taxon>
        <taxon>Fungi</taxon>
        <taxon>Dikarya</taxon>
        <taxon>Basidiomycota</taxon>
        <taxon>Agaricomycotina</taxon>
        <taxon>Agaricomycetes</taxon>
        <taxon>Cantharellales</taxon>
        <taxon>Tulasnellaceae</taxon>
        <taxon>Tulasnella</taxon>
    </lineage>
</organism>
<dbReference type="Proteomes" id="UP000054248">
    <property type="component" value="Unassembled WGS sequence"/>
</dbReference>
<dbReference type="InterPro" id="IPR029063">
    <property type="entry name" value="SAM-dependent_MTases_sf"/>
</dbReference>
<dbReference type="SUPFAM" id="SSF53335">
    <property type="entry name" value="S-adenosyl-L-methionine-dependent methyltransferases"/>
    <property type="match status" value="1"/>
</dbReference>
<dbReference type="GO" id="GO:0008168">
    <property type="term" value="F:methyltransferase activity"/>
    <property type="evidence" value="ECO:0007669"/>
    <property type="project" value="InterPro"/>
</dbReference>
<dbReference type="Gene3D" id="3.40.50.12760">
    <property type="match status" value="1"/>
</dbReference>
<evidence type="ECO:0000259" key="2">
    <source>
        <dbReference type="Pfam" id="PF01728"/>
    </source>
</evidence>
<dbReference type="OrthoDB" id="417125at2759"/>
<gene>
    <name evidence="3" type="ORF">M407DRAFT_225080</name>
</gene>
<evidence type="ECO:0000256" key="1">
    <source>
        <dbReference type="SAM" id="MobiDB-lite"/>
    </source>
</evidence>
<proteinExistence type="predicted"/>
<reference evidence="4" key="2">
    <citation type="submission" date="2015-01" db="EMBL/GenBank/DDBJ databases">
        <title>Evolutionary Origins and Diversification of the Mycorrhizal Mutualists.</title>
        <authorList>
            <consortium name="DOE Joint Genome Institute"/>
            <consortium name="Mycorrhizal Genomics Consortium"/>
            <person name="Kohler A."/>
            <person name="Kuo A."/>
            <person name="Nagy L.G."/>
            <person name="Floudas D."/>
            <person name="Copeland A."/>
            <person name="Barry K.W."/>
            <person name="Cichocki N."/>
            <person name="Veneault-Fourrey C."/>
            <person name="LaButti K."/>
            <person name="Lindquist E.A."/>
            <person name="Lipzen A."/>
            <person name="Lundell T."/>
            <person name="Morin E."/>
            <person name="Murat C."/>
            <person name="Riley R."/>
            <person name="Ohm R."/>
            <person name="Sun H."/>
            <person name="Tunlid A."/>
            <person name="Henrissat B."/>
            <person name="Grigoriev I.V."/>
            <person name="Hibbett D.S."/>
            <person name="Martin F."/>
        </authorList>
    </citation>
    <scope>NUCLEOTIDE SEQUENCE [LARGE SCALE GENOMIC DNA]</scope>
    <source>
        <strain evidence="4">MUT 4182</strain>
    </source>
</reference>
<dbReference type="STRING" id="1051891.A0A0C3L8S5"/>
<feature type="domain" description="Ribosomal RNA methyltransferase FtsJ" evidence="2">
    <location>
        <begin position="85"/>
        <end position="254"/>
    </location>
</feature>